<organism evidence="1 2">
    <name type="scientific">Candidatus Scalindua rubra</name>
    <dbReference type="NCBI Taxonomy" id="1872076"/>
    <lineage>
        <taxon>Bacteria</taxon>
        <taxon>Pseudomonadati</taxon>
        <taxon>Planctomycetota</taxon>
        <taxon>Candidatus Brocadiia</taxon>
        <taxon>Candidatus Brocadiales</taxon>
        <taxon>Candidatus Scalinduaceae</taxon>
        <taxon>Candidatus Scalindua</taxon>
    </lineage>
</organism>
<dbReference type="AlphaFoldDB" id="A0A1E3X9U7"/>
<dbReference type="Proteomes" id="UP000094056">
    <property type="component" value="Unassembled WGS sequence"/>
</dbReference>
<protein>
    <submittedName>
        <fullName evidence="1">Uncharacterized protein</fullName>
    </submittedName>
</protein>
<sequence length="78" mass="9134">MPYNRELDECLFSKSWETESERLTTSVYSYNNGPKKLQITRENKDSQGSYRFVKLGRMTKEEIASLLPLIQEASNHMD</sequence>
<dbReference type="EMBL" id="MAYW01000063">
    <property type="protein sequence ID" value="ODS32416.1"/>
    <property type="molecule type" value="Genomic_DNA"/>
</dbReference>
<name>A0A1E3X9U7_9BACT</name>
<comment type="caution">
    <text evidence="1">The sequence shown here is derived from an EMBL/GenBank/DDBJ whole genome shotgun (WGS) entry which is preliminary data.</text>
</comment>
<accession>A0A1E3X9U7</accession>
<reference evidence="1 2" key="1">
    <citation type="submission" date="2016-07" db="EMBL/GenBank/DDBJ databases">
        <title>Draft genome of Scalindua rubra, obtained from a brine-seawater interface in the Red Sea, sheds light on salt adaptation in anammox bacteria.</title>
        <authorList>
            <person name="Speth D.R."/>
            <person name="Lagkouvardos I."/>
            <person name="Wang Y."/>
            <person name="Qian P.-Y."/>
            <person name="Dutilh B.E."/>
            <person name="Jetten M.S."/>
        </authorList>
    </citation>
    <scope>NUCLEOTIDE SEQUENCE [LARGE SCALE GENOMIC DNA]</scope>
    <source>
        <strain evidence="1">BSI-1</strain>
    </source>
</reference>
<evidence type="ECO:0000313" key="2">
    <source>
        <dbReference type="Proteomes" id="UP000094056"/>
    </source>
</evidence>
<evidence type="ECO:0000313" key="1">
    <source>
        <dbReference type="EMBL" id="ODS32416.1"/>
    </source>
</evidence>
<gene>
    <name evidence="1" type="ORF">SCARUB_02443</name>
</gene>
<proteinExistence type="predicted"/>